<reference evidence="1 2" key="1">
    <citation type="journal article" date="2019" name="Commun. Biol.">
        <title>The bagworm genome reveals a unique fibroin gene that provides high tensile strength.</title>
        <authorList>
            <person name="Kono N."/>
            <person name="Nakamura H."/>
            <person name="Ohtoshi R."/>
            <person name="Tomita M."/>
            <person name="Numata K."/>
            <person name="Arakawa K."/>
        </authorList>
    </citation>
    <scope>NUCLEOTIDE SEQUENCE [LARGE SCALE GENOMIC DNA]</scope>
</reference>
<gene>
    <name evidence="1" type="ORF">EVAR_12982_1</name>
</gene>
<comment type="caution">
    <text evidence="1">The sequence shown here is derived from an EMBL/GenBank/DDBJ whole genome shotgun (WGS) entry which is preliminary data.</text>
</comment>
<dbReference type="AlphaFoldDB" id="A0A4C1TWU1"/>
<proteinExistence type="predicted"/>
<accession>A0A4C1TWU1</accession>
<name>A0A4C1TWU1_EUMVA</name>
<sequence length="203" mass="23233">MTSSVPVPKEGMVRRKFSAECHHCNRIIYYTAQNTLEACHSWAVQCTSLAAVIEYKLSLPTIVEKIIGSEEVRDIFLLKLYSKEIDASQAECLGRLCLSIVPRSRSHARRRRNTTMSLAFSEWSSPTRREAPQNQQKGFAPHRSVYENRSSEFNCPPNRLSVRSLAVKKSREWAAIRVSDRTAHGHTAQTERRVKAENLFIDR</sequence>
<keyword evidence="2" id="KW-1185">Reference proteome</keyword>
<protein>
    <submittedName>
        <fullName evidence="1">Uncharacterized protein</fullName>
    </submittedName>
</protein>
<dbReference type="EMBL" id="BGZK01000098">
    <property type="protein sequence ID" value="GBP18521.1"/>
    <property type="molecule type" value="Genomic_DNA"/>
</dbReference>
<dbReference type="Proteomes" id="UP000299102">
    <property type="component" value="Unassembled WGS sequence"/>
</dbReference>
<evidence type="ECO:0000313" key="2">
    <source>
        <dbReference type="Proteomes" id="UP000299102"/>
    </source>
</evidence>
<evidence type="ECO:0000313" key="1">
    <source>
        <dbReference type="EMBL" id="GBP18521.1"/>
    </source>
</evidence>
<organism evidence="1 2">
    <name type="scientific">Eumeta variegata</name>
    <name type="common">Bagworm moth</name>
    <name type="synonym">Eumeta japonica</name>
    <dbReference type="NCBI Taxonomy" id="151549"/>
    <lineage>
        <taxon>Eukaryota</taxon>
        <taxon>Metazoa</taxon>
        <taxon>Ecdysozoa</taxon>
        <taxon>Arthropoda</taxon>
        <taxon>Hexapoda</taxon>
        <taxon>Insecta</taxon>
        <taxon>Pterygota</taxon>
        <taxon>Neoptera</taxon>
        <taxon>Endopterygota</taxon>
        <taxon>Lepidoptera</taxon>
        <taxon>Glossata</taxon>
        <taxon>Ditrysia</taxon>
        <taxon>Tineoidea</taxon>
        <taxon>Psychidae</taxon>
        <taxon>Oiketicinae</taxon>
        <taxon>Eumeta</taxon>
    </lineage>
</organism>